<keyword evidence="3" id="KW-1185">Reference proteome</keyword>
<reference evidence="2" key="1">
    <citation type="submission" date="2014-11" db="EMBL/GenBank/DDBJ databases">
        <authorList>
            <person name="Hornung B.V."/>
        </authorList>
    </citation>
    <scope>NUCLEOTIDE SEQUENCE</scope>
    <source>
        <strain evidence="2">INE</strain>
    </source>
</reference>
<dbReference type="EMBL" id="LR746496">
    <property type="protein sequence ID" value="CAA7601276.1"/>
    <property type="molecule type" value="Genomic_DNA"/>
</dbReference>
<evidence type="ECO:0008006" key="4">
    <source>
        <dbReference type="Google" id="ProtNLM"/>
    </source>
</evidence>
<reference evidence="1" key="2">
    <citation type="submission" date="2020-01" db="EMBL/GenBank/DDBJ databases">
        <authorList>
            <person name="Hornung B."/>
        </authorList>
    </citation>
    <scope>NUCLEOTIDE SEQUENCE</scope>
    <source>
        <strain evidence="1">PacBioINE</strain>
    </source>
</reference>
<dbReference type="InterPro" id="IPR005370">
    <property type="entry name" value="UPF0180"/>
</dbReference>
<evidence type="ECO:0000313" key="3">
    <source>
        <dbReference type="Proteomes" id="UP001071230"/>
    </source>
</evidence>
<accession>A0A8S0XBI4</accession>
<proteinExistence type="predicted"/>
<dbReference type="Pfam" id="PF03698">
    <property type="entry name" value="UPF0180"/>
    <property type="match status" value="1"/>
</dbReference>
<dbReference type="KEGG" id="aacx:DEACI_1930"/>
<name>A0A8S0XBI4_9FIRM</name>
<sequence length="81" mass="8502">MYKKIAVEEGLTNISEALQAAGFQTSSLDGQTLENVRAVVVKGDGAGVLGQDANNFKVPVINAAGRSAEEVVDVLRDRLGE</sequence>
<gene>
    <name evidence="1" type="ORF">DEACI_1930</name>
    <name evidence="2" type="ORF">DEACI_3294</name>
</gene>
<protein>
    <recommendedName>
        <fullName evidence="4">YkuS family protein</fullName>
    </recommendedName>
</protein>
<organism evidence="1">
    <name type="scientific">Acididesulfobacillus acetoxydans</name>
    <dbReference type="NCBI Taxonomy" id="1561005"/>
    <lineage>
        <taxon>Bacteria</taxon>
        <taxon>Bacillati</taxon>
        <taxon>Bacillota</taxon>
        <taxon>Clostridia</taxon>
        <taxon>Eubacteriales</taxon>
        <taxon>Peptococcaceae</taxon>
        <taxon>Acididesulfobacillus</taxon>
    </lineage>
</organism>
<dbReference type="AlphaFoldDB" id="A0A8S0XBI4"/>
<evidence type="ECO:0000313" key="2">
    <source>
        <dbReference type="EMBL" id="CEJ08814.1"/>
    </source>
</evidence>
<dbReference type="EMBL" id="CDGJ01000095">
    <property type="protein sequence ID" value="CEJ08814.1"/>
    <property type="molecule type" value="Genomic_DNA"/>
</dbReference>
<dbReference type="RefSeq" id="WP_240984831.1">
    <property type="nucleotide sequence ID" value="NZ_CDGJ01000095.1"/>
</dbReference>
<dbReference type="Proteomes" id="UP000836597">
    <property type="component" value="Chromosome"/>
</dbReference>
<dbReference type="Proteomes" id="UP001071230">
    <property type="component" value="Unassembled WGS sequence"/>
</dbReference>
<evidence type="ECO:0000313" key="1">
    <source>
        <dbReference type="EMBL" id="CAA7601276.1"/>
    </source>
</evidence>